<comment type="cofactor">
    <cofactor evidence="3">
        <name>Mg(2+)</name>
        <dbReference type="ChEBI" id="CHEBI:18420"/>
    </cofactor>
</comment>
<evidence type="ECO:0000256" key="6">
    <source>
        <dbReference type="ARBA" id="ARBA00022692"/>
    </source>
</evidence>
<feature type="domain" description="Guanylate cyclase" evidence="20">
    <location>
        <begin position="776"/>
        <end position="919"/>
    </location>
</feature>
<keyword evidence="11" id="KW-0460">Magnesium</keyword>
<evidence type="ECO:0000256" key="18">
    <source>
        <dbReference type="SAM" id="MobiDB-lite"/>
    </source>
</evidence>
<dbReference type="SMART" id="SM00044">
    <property type="entry name" value="CYCc"/>
    <property type="match status" value="2"/>
</dbReference>
<evidence type="ECO:0000256" key="10">
    <source>
        <dbReference type="ARBA" id="ARBA00022840"/>
    </source>
</evidence>
<feature type="transmembrane region" description="Helical" evidence="19">
    <location>
        <begin position="206"/>
        <end position="223"/>
    </location>
</feature>
<evidence type="ECO:0000256" key="5">
    <source>
        <dbReference type="ARBA" id="ARBA00012201"/>
    </source>
</evidence>
<dbReference type="GO" id="GO:0005886">
    <property type="term" value="C:plasma membrane"/>
    <property type="evidence" value="ECO:0007669"/>
    <property type="project" value="TreeGrafter"/>
</dbReference>
<feature type="transmembrane region" description="Helical" evidence="19">
    <location>
        <begin position="49"/>
        <end position="69"/>
    </location>
</feature>
<evidence type="ECO:0000256" key="11">
    <source>
        <dbReference type="ARBA" id="ARBA00022842"/>
    </source>
</evidence>
<organism evidence="21 22">
    <name type="scientific">Romanomermis culicivorax</name>
    <name type="common">Nematode worm</name>
    <dbReference type="NCBI Taxonomy" id="13658"/>
    <lineage>
        <taxon>Eukaryota</taxon>
        <taxon>Metazoa</taxon>
        <taxon>Ecdysozoa</taxon>
        <taxon>Nematoda</taxon>
        <taxon>Enoplea</taxon>
        <taxon>Dorylaimia</taxon>
        <taxon>Mermithida</taxon>
        <taxon>Mermithoidea</taxon>
        <taxon>Mermithidae</taxon>
        <taxon>Romanomermis</taxon>
    </lineage>
</organism>
<feature type="transmembrane region" description="Helical" evidence="19">
    <location>
        <begin position="183"/>
        <end position="199"/>
    </location>
</feature>
<evidence type="ECO:0000256" key="15">
    <source>
        <dbReference type="ARBA" id="ARBA00023180"/>
    </source>
</evidence>
<comment type="similarity">
    <text evidence="17">Belongs to the adenylyl cyclase class-4/guanylyl cyclase family.</text>
</comment>
<dbReference type="WBParaSite" id="nRc.2.0.1.t24826-RA">
    <property type="protein sequence ID" value="nRc.2.0.1.t24826-RA"/>
    <property type="gene ID" value="nRc.2.0.1.g24826"/>
</dbReference>
<feature type="transmembrane region" description="Helical" evidence="19">
    <location>
        <begin position="666"/>
        <end position="687"/>
    </location>
</feature>
<evidence type="ECO:0000256" key="16">
    <source>
        <dbReference type="ARBA" id="ARBA00023239"/>
    </source>
</evidence>
<feature type="region of interest" description="Disordered" evidence="18">
    <location>
        <begin position="1154"/>
        <end position="1214"/>
    </location>
</feature>
<dbReference type="GO" id="GO:0005524">
    <property type="term" value="F:ATP binding"/>
    <property type="evidence" value="ECO:0007669"/>
    <property type="project" value="UniProtKB-KW"/>
</dbReference>
<protein>
    <recommendedName>
        <fullName evidence="5">adenylate cyclase</fullName>
        <ecNumber evidence="5">4.6.1.1</ecNumber>
    </recommendedName>
</protein>
<evidence type="ECO:0000313" key="21">
    <source>
        <dbReference type="Proteomes" id="UP000887565"/>
    </source>
</evidence>
<sequence length="1658" mass="188377">MTVLAVNINIRVSYPKALKMIIFNSSPRFDNEYLEDLYQQYIRRIYGSLPTISLLLFMAINFALGIVALNKNSMHLLDIRSIGYLTTSIILSLVILILFMKNRSYSRGQQKDRPNSNGDCRRGEISEKQLRFFLQKKSFCRKMKILLYFCLAIFLTLSMPLRILEKSFEPKNYANYFEFRQTFGLWQLYFVVIFLLTILRTNNFVAFYFVTIPPIVHSLVLFLGERSEMPDNHTIMKQLCVNTITYLMIFLICVFYKITTDIEFRTNFLEVRNILQSKIEIDDQNSKIERLLESVLPQDLASEMKENLFLKPYERQFRNIYIQKHDNVTILFADIVGFTSLASNCSAQDLVQILNALFCRFDELALEHCCTRIKLLGDCYFCVSGLPDSRRPDNAVCCVRMGISMIDAVATISDKTGVNLNVRVGMHTGRVLCGVLGLKKWQFDVWSNDVTLANKMEQSGKPGHIHITDVTVKLLNGGFPVEEAHGQSRDSYIAAQGISKTYFISASRNNNLDSNRSSLTDALQVGNCDVPNAAASAAVNVPKGSFKNAAVCILKMLQTNGRASLMDVEKFESKRYFRKRFLHAFRFAQTEENNGPINRVNIVMKRSMNDLIANENGNVKKPKFSNKQFKEQNDKTEAKLLPYETVCLLILVILLAINNYLMIKTYSLMAVANVFCISILFCLAVLLLAPKAIKKQQQVKIRKKCGFIMKIASIGVFLAYGAITIILYEKINISELIYRNRLLLYNLLPEHVAEHFLDSQPVNDTELYSQSYQNVGVMFASLVNFGDFYSEMDVNNQGVECMRLLNEIIADFDELLNEPKFRPIDKIKTIGYTYMAAIGLLPDHKIQESLSSKQSTLSVLIEFISRMKQKLTEINENSYNNFALRVGVNIGPVVAGVIGSRKPQYDIWGNTVNVASRMESTSWPDTVQCTQDVYDVLKDLNCYSFKPRGLVEIKGKGHMITYFLQGFESAAAAFPPNEEKLCLPHSPLSKKLTPILSDITSIRKKISWTLKKRKHKHKVSLDYTKENPSNSIRNTFSCPMDLRSKIKDRETSLLPSSDRLLFLEEKTRSSDGEGLFLRPQNVEQPVINQEKILDWSLAPELVPHLHNLLSNPLQNDDGNCIAENRYDPIAYLRSSYSDPATVVAPYFSVRDDNYPQFEPNIPKSSISTEEREDSTTKNFKLNSNNSSKRDEEMAENLGYSSSTSSYSLNDEPDTKLLSKNLHNRYKDFSSKENKIRSRRGAKFFSGSTAEDRSDDDGDDDMIKPFTKRFYSRKVQNKFDDTASIQFIDEGPQDGEVCNGQNGVSKGGSDAPDFASPKRPSIEDILASLSIDPYHHDLPESDRYWRLDQPTMTGQNGHHQPSETIMLSSFVHNPFPAQHPVGVSCEQFYFSPNKWSRWGESAKDPFSYARPSETEYENAASDYNNTTNGHLGTFSETESQQLSCSPETHFLRAPRLLIPGGVDRNRISVTASRAVTHGRRYADDDSVLMVKKFMGGSSMVRNPACQSRASSIIDYLSIDTGHEGDVDSASSRCSSRYFDDLSPTLSFYYRVHRNNLFRNFSTTNRRRGQNSIGPSIADAYIEDAGFAAKSTPLLFKTNNNYGYHESESEYENYEGRCDGPMVAQMTNQNLRQLTDDIQKSFGVCRLASFSDFAYDMNNQ</sequence>
<evidence type="ECO:0000256" key="2">
    <source>
        <dbReference type="ARBA" id="ARBA00001593"/>
    </source>
</evidence>
<dbReference type="PROSITE" id="PS00452">
    <property type="entry name" value="GUANYLATE_CYCLASE_1"/>
    <property type="match status" value="2"/>
</dbReference>
<feature type="transmembrane region" description="Helical" evidence="19">
    <location>
        <begin position="707"/>
        <end position="728"/>
    </location>
</feature>
<keyword evidence="12 19" id="KW-1133">Transmembrane helix</keyword>
<dbReference type="PROSITE" id="PS50125">
    <property type="entry name" value="GUANYLATE_CYCLASE_2"/>
    <property type="match status" value="2"/>
</dbReference>
<keyword evidence="21" id="KW-1185">Reference proteome</keyword>
<dbReference type="SUPFAM" id="SSF55073">
    <property type="entry name" value="Nucleotide cyclase"/>
    <property type="match status" value="2"/>
</dbReference>
<evidence type="ECO:0000256" key="17">
    <source>
        <dbReference type="RuleBase" id="RU000405"/>
    </source>
</evidence>
<dbReference type="GO" id="GO:0046872">
    <property type="term" value="F:metal ion binding"/>
    <property type="evidence" value="ECO:0007669"/>
    <property type="project" value="UniProtKB-KW"/>
</dbReference>
<dbReference type="GO" id="GO:0006171">
    <property type="term" value="P:cAMP biosynthetic process"/>
    <property type="evidence" value="ECO:0007669"/>
    <property type="project" value="UniProtKB-KW"/>
</dbReference>
<keyword evidence="16 17" id="KW-0456">Lyase</keyword>
<proteinExistence type="inferred from homology"/>
<dbReference type="InterPro" id="IPR018297">
    <property type="entry name" value="A/G_cyclase_CS"/>
</dbReference>
<dbReference type="FunFam" id="3.30.70.1230:FF:000001">
    <property type="entry name" value="Adenylate cyclase"/>
    <property type="match status" value="1"/>
</dbReference>
<keyword evidence="14 19" id="KW-0472">Membrane</keyword>
<dbReference type="EC" id="4.6.1.1" evidence="5"/>
<evidence type="ECO:0000256" key="3">
    <source>
        <dbReference type="ARBA" id="ARBA00001946"/>
    </source>
</evidence>
<feature type="compositionally biased region" description="Low complexity" evidence="18">
    <location>
        <begin position="1176"/>
        <end position="1186"/>
    </location>
</feature>
<dbReference type="FunFam" id="3.30.70.1230:FF:000014">
    <property type="entry name" value="adenylate cyclase type 9"/>
    <property type="match status" value="1"/>
</dbReference>
<dbReference type="GO" id="GO:0035556">
    <property type="term" value="P:intracellular signal transduction"/>
    <property type="evidence" value="ECO:0007669"/>
    <property type="project" value="InterPro"/>
</dbReference>
<evidence type="ECO:0000256" key="7">
    <source>
        <dbReference type="ARBA" id="ARBA00022723"/>
    </source>
</evidence>
<dbReference type="PANTHER" id="PTHR45627">
    <property type="entry name" value="ADENYLATE CYCLASE TYPE 1"/>
    <property type="match status" value="1"/>
</dbReference>
<dbReference type="GO" id="GO:0004016">
    <property type="term" value="F:adenylate cyclase activity"/>
    <property type="evidence" value="ECO:0007669"/>
    <property type="project" value="UniProtKB-EC"/>
</dbReference>
<keyword evidence="13" id="KW-0115">cAMP biosynthesis</keyword>
<keyword evidence="8" id="KW-0677">Repeat</keyword>
<dbReference type="Pfam" id="PF00211">
    <property type="entry name" value="Guanylate_cyc"/>
    <property type="match status" value="2"/>
</dbReference>
<reference evidence="22" key="1">
    <citation type="submission" date="2022-11" db="UniProtKB">
        <authorList>
            <consortium name="WormBaseParasite"/>
        </authorList>
    </citation>
    <scope>IDENTIFICATION</scope>
</reference>
<feature type="transmembrane region" description="Helical" evidence="19">
    <location>
        <begin position="81"/>
        <end position="100"/>
    </location>
</feature>
<comment type="catalytic activity">
    <reaction evidence="1">
        <text>GTP = 3',5'-cyclic GMP + diphosphate</text>
        <dbReference type="Rhea" id="RHEA:13665"/>
        <dbReference type="ChEBI" id="CHEBI:33019"/>
        <dbReference type="ChEBI" id="CHEBI:37565"/>
        <dbReference type="ChEBI" id="CHEBI:57746"/>
        <dbReference type="EC" id="4.6.1.2"/>
    </reaction>
</comment>
<dbReference type="GO" id="GO:0004383">
    <property type="term" value="F:guanylate cyclase activity"/>
    <property type="evidence" value="ECO:0007669"/>
    <property type="project" value="UniProtKB-EC"/>
</dbReference>
<evidence type="ECO:0000256" key="13">
    <source>
        <dbReference type="ARBA" id="ARBA00022998"/>
    </source>
</evidence>
<evidence type="ECO:0000256" key="4">
    <source>
        <dbReference type="ARBA" id="ARBA00004141"/>
    </source>
</evidence>
<dbReference type="GO" id="GO:0007189">
    <property type="term" value="P:adenylate cyclase-activating G protein-coupled receptor signaling pathway"/>
    <property type="evidence" value="ECO:0007669"/>
    <property type="project" value="TreeGrafter"/>
</dbReference>
<keyword evidence="15" id="KW-0325">Glycoprotein</keyword>
<dbReference type="Proteomes" id="UP000887565">
    <property type="component" value="Unplaced"/>
</dbReference>
<evidence type="ECO:0000256" key="19">
    <source>
        <dbReference type="SAM" id="Phobius"/>
    </source>
</evidence>
<feature type="domain" description="Guanylate cyclase" evidence="20">
    <location>
        <begin position="329"/>
        <end position="457"/>
    </location>
</feature>
<evidence type="ECO:0000256" key="1">
    <source>
        <dbReference type="ARBA" id="ARBA00001436"/>
    </source>
</evidence>
<keyword evidence="9" id="KW-0547">Nucleotide-binding</keyword>
<feature type="transmembrane region" description="Helical" evidence="19">
    <location>
        <begin position="640"/>
        <end position="660"/>
    </location>
</feature>
<dbReference type="InterPro" id="IPR029787">
    <property type="entry name" value="Nucleotide_cyclase"/>
</dbReference>
<accession>A0A915JEB2</accession>
<feature type="transmembrane region" description="Helical" evidence="19">
    <location>
        <begin position="145"/>
        <end position="163"/>
    </location>
</feature>
<name>A0A915JEB2_ROMCU</name>
<dbReference type="InterPro" id="IPR001054">
    <property type="entry name" value="A/G_cyclase"/>
</dbReference>
<dbReference type="CDD" id="cd07302">
    <property type="entry name" value="CHD"/>
    <property type="match status" value="2"/>
</dbReference>
<keyword evidence="7" id="KW-0479">Metal-binding</keyword>
<comment type="catalytic activity">
    <reaction evidence="2">
        <text>ATP = 3',5'-cyclic AMP + diphosphate</text>
        <dbReference type="Rhea" id="RHEA:15389"/>
        <dbReference type="ChEBI" id="CHEBI:30616"/>
        <dbReference type="ChEBI" id="CHEBI:33019"/>
        <dbReference type="ChEBI" id="CHEBI:58165"/>
        <dbReference type="EC" id="4.6.1.1"/>
    </reaction>
</comment>
<comment type="subcellular location">
    <subcellularLocation>
        <location evidence="4">Membrane</location>
        <topology evidence="4">Multi-pass membrane protein</topology>
    </subcellularLocation>
</comment>
<evidence type="ECO:0000256" key="8">
    <source>
        <dbReference type="ARBA" id="ARBA00022737"/>
    </source>
</evidence>
<evidence type="ECO:0000256" key="12">
    <source>
        <dbReference type="ARBA" id="ARBA00022989"/>
    </source>
</evidence>
<dbReference type="PANTHER" id="PTHR45627:SF26">
    <property type="entry name" value="ADENYLATE CYCLASE TYPE 1"/>
    <property type="match status" value="1"/>
</dbReference>
<evidence type="ECO:0000256" key="14">
    <source>
        <dbReference type="ARBA" id="ARBA00023136"/>
    </source>
</evidence>
<evidence type="ECO:0000259" key="20">
    <source>
        <dbReference type="PROSITE" id="PS50125"/>
    </source>
</evidence>
<evidence type="ECO:0000313" key="22">
    <source>
        <dbReference type="WBParaSite" id="nRc.2.0.1.t24826-RA"/>
    </source>
</evidence>
<keyword evidence="6 19" id="KW-0812">Transmembrane</keyword>
<dbReference type="Gene3D" id="3.30.70.1230">
    <property type="entry name" value="Nucleotide cyclase"/>
    <property type="match status" value="2"/>
</dbReference>
<evidence type="ECO:0000256" key="9">
    <source>
        <dbReference type="ARBA" id="ARBA00022741"/>
    </source>
</evidence>
<keyword evidence="10" id="KW-0067">ATP-binding</keyword>
<feature type="transmembrane region" description="Helical" evidence="19">
    <location>
        <begin position="235"/>
        <end position="256"/>
    </location>
</feature>